<dbReference type="InterPro" id="IPR008969">
    <property type="entry name" value="CarboxyPept-like_regulatory"/>
</dbReference>
<evidence type="ECO:0000256" key="5">
    <source>
        <dbReference type="ARBA" id="ARBA00023136"/>
    </source>
</evidence>
<comment type="caution">
    <text evidence="9">The sequence shown here is derived from an EMBL/GenBank/DDBJ whole genome shotgun (WGS) entry which is preliminary data.</text>
</comment>
<keyword evidence="6 7" id="KW-0998">Cell outer membrane</keyword>
<dbReference type="InterPro" id="IPR037066">
    <property type="entry name" value="Plug_dom_sf"/>
</dbReference>
<name>A0ABR9AKZ8_9BACT</name>
<keyword evidence="10" id="KW-1185">Reference proteome</keyword>
<dbReference type="Proteomes" id="UP000647133">
    <property type="component" value="Unassembled WGS sequence"/>
</dbReference>
<dbReference type="PROSITE" id="PS52016">
    <property type="entry name" value="TONB_DEPENDENT_REC_3"/>
    <property type="match status" value="1"/>
</dbReference>
<evidence type="ECO:0000256" key="7">
    <source>
        <dbReference type="PROSITE-ProRule" id="PRU01360"/>
    </source>
</evidence>
<dbReference type="EMBL" id="JACYTQ010000003">
    <property type="protein sequence ID" value="MBD8489476.1"/>
    <property type="molecule type" value="Genomic_DNA"/>
</dbReference>
<dbReference type="InterPro" id="IPR039426">
    <property type="entry name" value="TonB-dep_rcpt-like"/>
</dbReference>
<dbReference type="SUPFAM" id="SSF56935">
    <property type="entry name" value="Porins"/>
    <property type="match status" value="1"/>
</dbReference>
<dbReference type="Gene3D" id="2.170.130.10">
    <property type="entry name" value="TonB-dependent receptor, plug domain"/>
    <property type="match status" value="1"/>
</dbReference>
<gene>
    <name evidence="9" type="ORF">IFO69_12040</name>
</gene>
<keyword evidence="3 7" id="KW-1134">Transmembrane beta strand</keyword>
<sequence>MFFVTFLGSSFQFALARSDNWQRKDLDQVFLSIHVKDKSVYSIFDEIEEKTGYGFSYERTELGELTPQSLDYNNGTLLSVLEELSLKAKLKFKSINNTIHVSKQKDSSERIEIVVDKTVSGIVISAVDNQAIPGATVSIKGTSRGTATDIDGKFTIDVPDNDAVLVISFVGYKDQEIVVGNRTTLSVTLEEDLQGLDEVVVVGYGTQKKVNVTGAVADVDGEVLAKRPVTNAASMLQGRMPGVRVVQNSGQPGDEGLGIQIRGQGTFSGAGSNPLVLIDGVEGSLSDINPNDIENVSVLKDAASASIYGSRAANGVILVTTKKGSKGGLKIDYHGNVGIYTPSRMPDFITNSAEYMELWNEAKTNSGISSGQYTQEQIDLYRNATDRQQYPNTDWLDIIFNPAATQNHYLSFNGGENLTTYNVSLGYVNQEGVMKGFNYERYNFRINLSSGLNEKIRFGTNLSLQRGERENPRQGAVDTFLSTLSQAPTYGPVLPDGSGRYTYKAFDFESNNKNPVAIVENGVLNRLVDHSINAQAWTEFELAPGLRWYTKGAIIADFNKSKDWRPEVPLYNYLTGDFMTDLDVGGRGLNVNSNENIYANLFSYLAYEKSISDVHHFNFQAGYSQEYNKYEFLIGYRERFSSNLLQELNAGSPAVQNASGSSEEWAIQSFFGRLGYNFDERYLIEANLRYDGTSRLNPDNRWGVFPSVSAGWRVSEESFIADGNVNWLNDLKFRASYGELGNQNIGIYPYQDILVFTGAYPYDNSDLATGVAQTRLSNPAIKWETTKITDIGMDLMVFDGLNVTVDWYRKTTSDILRSSQLTGVVGLSPPTINDGVMQNTGLEVNFNYRNFIKGGSLEGLNYEVGFFIDRFRNELVEFGAEEISGYQIYREGLPWGSFYMLEMEGIFQTDEEVNNAPKQFNDNTVPGDIRYKDQNNDGVIDNDDRVVLGNPFPKFEYSFNFNASWKGFDLSAFFQGVHDRDIYVNNWGTIPFIQGAPPTVEWRDRWTPENPSTTMPRMYWGWNDSGKISRTSSYYLEDASYLRLKNLVLGYSFSEAVLERLNINKLRVYFSGDNLATFTQYPGLDPERGGNGNFVNYPQNRIYSFGLQVQL</sequence>
<evidence type="ECO:0000256" key="6">
    <source>
        <dbReference type="ARBA" id="ARBA00023237"/>
    </source>
</evidence>
<comment type="subcellular location">
    <subcellularLocation>
        <location evidence="1 7">Cell outer membrane</location>
        <topology evidence="1 7">Multi-pass membrane protein</topology>
    </subcellularLocation>
</comment>
<comment type="similarity">
    <text evidence="7">Belongs to the TonB-dependent receptor family.</text>
</comment>
<keyword evidence="9" id="KW-0675">Receptor</keyword>
<dbReference type="NCBIfam" id="TIGR04056">
    <property type="entry name" value="OMP_RagA_SusC"/>
    <property type="match status" value="1"/>
</dbReference>
<dbReference type="SUPFAM" id="SSF49464">
    <property type="entry name" value="Carboxypeptidase regulatory domain-like"/>
    <property type="match status" value="1"/>
</dbReference>
<dbReference type="Gene3D" id="2.60.40.1120">
    <property type="entry name" value="Carboxypeptidase-like, regulatory domain"/>
    <property type="match status" value="1"/>
</dbReference>
<organism evidence="9 10">
    <name type="scientific">Echinicola arenosa</name>
    <dbReference type="NCBI Taxonomy" id="2774144"/>
    <lineage>
        <taxon>Bacteria</taxon>
        <taxon>Pseudomonadati</taxon>
        <taxon>Bacteroidota</taxon>
        <taxon>Cytophagia</taxon>
        <taxon>Cytophagales</taxon>
        <taxon>Cyclobacteriaceae</taxon>
        <taxon>Echinicola</taxon>
    </lineage>
</organism>
<keyword evidence="5 7" id="KW-0472">Membrane</keyword>
<evidence type="ECO:0000256" key="3">
    <source>
        <dbReference type="ARBA" id="ARBA00022452"/>
    </source>
</evidence>
<evidence type="ECO:0000256" key="1">
    <source>
        <dbReference type="ARBA" id="ARBA00004571"/>
    </source>
</evidence>
<reference evidence="9 10" key="1">
    <citation type="submission" date="2020-09" db="EMBL/GenBank/DDBJ databases">
        <title>Echinicola sp. CAU 1574 isolated from sand of Sido Beach.</title>
        <authorList>
            <person name="Kim W."/>
        </authorList>
    </citation>
    <scope>NUCLEOTIDE SEQUENCE [LARGE SCALE GENOMIC DNA]</scope>
    <source>
        <strain evidence="9 10">CAU 1574</strain>
    </source>
</reference>
<evidence type="ECO:0000256" key="4">
    <source>
        <dbReference type="ARBA" id="ARBA00022692"/>
    </source>
</evidence>
<dbReference type="NCBIfam" id="TIGR04057">
    <property type="entry name" value="SusC_RagA_signa"/>
    <property type="match status" value="1"/>
</dbReference>
<accession>A0ABR9AKZ8</accession>
<dbReference type="Gene3D" id="2.40.170.20">
    <property type="entry name" value="TonB-dependent receptor, beta-barrel domain"/>
    <property type="match status" value="1"/>
</dbReference>
<evidence type="ECO:0000256" key="2">
    <source>
        <dbReference type="ARBA" id="ARBA00022448"/>
    </source>
</evidence>
<evidence type="ECO:0000313" key="10">
    <source>
        <dbReference type="Proteomes" id="UP000647133"/>
    </source>
</evidence>
<dbReference type="InterPro" id="IPR036942">
    <property type="entry name" value="Beta-barrel_TonB_sf"/>
</dbReference>
<dbReference type="InterPro" id="IPR023997">
    <property type="entry name" value="TonB-dep_OMP_SusC/RagA_CS"/>
</dbReference>
<evidence type="ECO:0000259" key="8">
    <source>
        <dbReference type="Pfam" id="PF07715"/>
    </source>
</evidence>
<dbReference type="Pfam" id="PF07715">
    <property type="entry name" value="Plug"/>
    <property type="match status" value="1"/>
</dbReference>
<dbReference type="InterPro" id="IPR012910">
    <property type="entry name" value="Plug_dom"/>
</dbReference>
<evidence type="ECO:0000313" key="9">
    <source>
        <dbReference type="EMBL" id="MBD8489476.1"/>
    </source>
</evidence>
<protein>
    <submittedName>
        <fullName evidence="9">TonB-dependent receptor</fullName>
    </submittedName>
</protein>
<keyword evidence="2 7" id="KW-0813">Transport</keyword>
<feature type="domain" description="TonB-dependent receptor plug" evidence="8">
    <location>
        <begin position="209"/>
        <end position="316"/>
    </location>
</feature>
<dbReference type="Pfam" id="PF13715">
    <property type="entry name" value="CarbopepD_reg_2"/>
    <property type="match status" value="1"/>
</dbReference>
<proteinExistence type="inferred from homology"/>
<dbReference type="InterPro" id="IPR023996">
    <property type="entry name" value="TonB-dep_OMP_SusC/RagA"/>
</dbReference>
<keyword evidence="4 7" id="KW-0812">Transmembrane</keyword>